<keyword evidence="3" id="KW-1185">Reference proteome</keyword>
<dbReference type="PANTHER" id="PTHR45023:SF4">
    <property type="entry name" value="GLYCINE-RICH PROTEIN-RELATED"/>
    <property type="match status" value="1"/>
</dbReference>
<feature type="region of interest" description="Disordered" evidence="1">
    <location>
        <begin position="16"/>
        <end position="36"/>
    </location>
</feature>
<dbReference type="EMBL" id="CAKMRJ010000113">
    <property type="protein sequence ID" value="CAH1418060.1"/>
    <property type="molecule type" value="Genomic_DNA"/>
</dbReference>
<protein>
    <recommendedName>
        <fullName evidence="4">Myb-like domain-containing protein</fullName>
    </recommendedName>
</protein>
<feature type="region of interest" description="Disordered" evidence="1">
    <location>
        <begin position="170"/>
        <end position="224"/>
    </location>
</feature>
<accession>A0AAU9LU32</accession>
<evidence type="ECO:0000313" key="3">
    <source>
        <dbReference type="Proteomes" id="UP001157418"/>
    </source>
</evidence>
<sequence length="240" mass="27628">MLSILKILRFFSNPNQNPVANDLQTSQNTEKQPRGNKLDAAEDVALMSAWCFASEDKERGKNQKKASLWAQIKQLYDAARVENPEKLNSRNEDQMRGRFKRLSENAQKWVGVYREAWRRRRSGMSQKDIENEAHKLYEASGNKFNDIIVFNEVMCKHEKWALELDRDTTRSRPECEVGNEESGGSSKRSKTTEEGEYCVHSNPETPTSDCSIVKRPTGRDAAKKKGKVRLLMKLLQNFVQ</sequence>
<evidence type="ECO:0008006" key="4">
    <source>
        <dbReference type="Google" id="ProtNLM"/>
    </source>
</evidence>
<evidence type="ECO:0000313" key="2">
    <source>
        <dbReference type="EMBL" id="CAH1418060.1"/>
    </source>
</evidence>
<evidence type="ECO:0000256" key="1">
    <source>
        <dbReference type="SAM" id="MobiDB-lite"/>
    </source>
</evidence>
<dbReference type="AlphaFoldDB" id="A0AAU9LU32"/>
<feature type="compositionally biased region" description="Polar residues" evidence="1">
    <location>
        <begin position="16"/>
        <end position="30"/>
    </location>
</feature>
<gene>
    <name evidence="2" type="ORF">LVIROSA_LOCUS5678</name>
</gene>
<organism evidence="2 3">
    <name type="scientific">Lactuca virosa</name>
    <dbReference type="NCBI Taxonomy" id="75947"/>
    <lineage>
        <taxon>Eukaryota</taxon>
        <taxon>Viridiplantae</taxon>
        <taxon>Streptophyta</taxon>
        <taxon>Embryophyta</taxon>
        <taxon>Tracheophyta</taxon>
        <taxon>Spermatophyta</taxon>
        <taxon>Magnoliopsida</taxon>
        <taxon>eudicotyledons</taxon>
        <taxon>Gunneridae</taxon>
        <taxon>Pentapetalae</taxon>
        <taxon>asterids</taxon>
        <taxon>campanulids</taxon>
        <taxon>Asterales</taxon>
        <taxon>Asteraceae</taxon>
        <taxon>Cichorioideae</taxon>
        <taxon>Cichorieae</taxon>
        <taxon>Lactucinae</taxon>
        <taxon>Lactuca</taxon>
    </lineage>
</organism>
<name>A0AAU9LU32_9ASTR</name>
<dbReference type="Proteomes" id="UP001157418">
    <property type="component" value="Unassembled WGS sequence"/>
</dbReference>
<dbReference type="PANTHER" id="PTHR45023">
    <property type="match status" value="1"/>
</dbReference>
<reference evidence="2 3" key="1">
    <citation type="submission" date="2022-01" db="EMBL/GenBank/DDBJ databases">
        <authorList>
            <person name="Xiong W."/>
            <person name="Schranz E."/>
        </authorList>
    </citation>
    <scope>NUCLEOTIDE SEQUENCE [LARGE SCALE GENOMIC DNA]</scope>
</reference>
<proteinExistence type="predicted"/>
<comment type="caution">
    <text evidence="2">The sequence shown here is derived from an EMBL/GenBank/DDBJ whole genome shotgun (WGS) entry which is preliminary data.</text>
</comment>